<proteinExistence type="predicted"/>
<comment type="caution">
    <text evidence="3">The sequence shown here is derived from an EMBL/GenBank/DDBJ whole genome shotgun (WGS) entry which is preliminary data.</text>
</comment>
<evidence type="ECO:0000313" key="4">
    <source>
        <dbReference type="EMBL" id="CAF4004607.1"/>
    </source>
</evidence>
<dbReference type="InterPro" id="IPR036691">
    <property type="entry name" value="Endo/exonu/phosph_ase_sf"/>
</dbReference>
<dbReference type="Pfam" id="PF03372">
    <property type="entry name" value="Exo_endo_phos"/>
    <property type="match status" value="1"/>
</dbReference>
<dbReference type="InterPro" id="IPR051916">
    <property type="entry name" value="GPI-anchor_lipid_remodeler"/>
</dbReference>
<sequence length="260" mass="30198">MTRFRLATINVHSFNNPSDYENNIEELISILKPLDLDLIAVQEIQKNNHWSNFCKHLSLPFTHIGSGGGNYYGIGIASRYPIISPYDQQTSFASVGGNRFFIKCCLGGDHPFVKDRIFAVTHLDHLNENDRLKQIKEFSPVGHNVNILMGDMNALTRDDYSDDYYQKNLVQVREKSNWETPCFDLSWLLTTRWAFQDAFKQINPQLKDESVATSRYGTRIDYIYWRPRDNDEWKLKDCFIVDTKKATDHNAVVAEFEQKS</sequence>
<dbReference type="InterPro" id="IPR005135">
    <property type="entry name" value="Endo/exonuclease/phosphatase"/>
</dbReference>
<name>A0A815B422_9BILA</name>
<dbReference type="EMBL" id="CAJNOO010002416">
    <property type="protein sequence ID" value="CAF1265983.1"/>
    <property type="molecule type" value="Genomic_DNA"/>
</dbReference>
<dbReference type="Proteomes" id="UP000663823">
    <property type="component" value="Unassembled WGS sequence"/>
</dbReference>
<dbReference type="AlphaFoldDB" id="A0A815B422"/>
<accession>A0A815B422</accession>
<gene>
    <name evidence="4" type="ORF">FNK824_LOCUS26141</name>
    <name evidence="5" type="ORF">OTI717_LOCUS32097</name>
    <name evidence="3" type="ORF">RFH988_LOCUS27931</name>
    <name evidence="2" type="ORF">SEV965_LOCUS23428</name>
</gene>
<dbReference type="GO" id="GO:0006506">
    <property type="term" value="P:GPI anchor biosynthetic process"/>
    <property type="evidence" value="ECO:0007669"/>
    <property type="project" value="TreeGrafter"/>
</dbReference>
<evidence type="ECO:0000259" key="1">
    <source>
        <dbReference type="Pfam" id="PF03372"/>
    </source>
</evidence>
<dbReference type="SUPFAM" id="SSF56219">
    <property type="entry name" value="DNase I-like"/>
    <property type="match status" value="1"/>
</dbReference>
<dbReference type="GO" id="GO:0003824">
    <property type="term" value="F:catalytic activity"/>
    <property type="evidence" value="ECO:0007669"/>
    <property type="project" value="InterPro"/>
</dbReference>
<organism evidence="3 6">
    <name type="scientific">Rotaria sordida</name>
    <dbReference type="NCBI Taxonomy" id="392033"/>
    <lineage>
        <taxon>Eukaryota</taxon>
        <taxon>Metazoa</taxon>
        <taxon>Spiralia</taxon>
        <taxon>Gnathifera</taxon>
        <taxon>Rotifera</taxon>
        <taxon>Eurotatoria</taxon>
        <taxon>Bdelloidea</taxon>
        <taxon>Philodinida</taxon>
        <taxon>Philodinidae</taxon>
        <taxon>Rotaria</taxon>
    </lineage>
</organism>
<evidence type="ECO:0000313" key="5">
    <source>
        <dbReference type="EMBL" id="CAF4060053.1"/>
    </source>
</evidence>
<dbReference type="OrthoDB" id="200415at2759"/>
<dbReference type="PANTHER" id="PTHR14859">
    <property type="entry name" value="CALCOFLUOR WHITE HYPERSENSITIVE PROTEIN PRECURSOR"/>
    <property type="match status" value="1"/>
</dbReference>
<dbReference type="EMBL" id="CAJOBE010006357">
    <property type="protein sequence ID" value="CAF4004607.1"/>
    <property type="molecule type" value="Genomic_DNA"/>
</dbReference>
<dbReference type="Gene3D" id="3.60.10.10">
    <property type="entry name" value="Endonuclease/exonuclease/phosphatase"/>
    <property type="match status" value="1"/>
</dbReference>
<dbReference type="Proteomes" id="UP000663889">
    <property type="component" value="Unassembled WGS sequence"/>
</dbReference>
<dbReference type="GO" id="GO:0016020">
    <property type="term" value="C:membrane"/>
    <property type="evidence" value="ECO:0007669"/>
    <property type="project" value="GOC"/>
</dbReference>
<dbReference type="GO" id="GO:0005783">
    <property type="term" value="C:endoplasmic reticulum"/>
    <property type="evidence" value="ECO:0007669"/>
    <property type="project" value="TreeGrafter"/>
</dbReference>
<evidence type="ECO:0000313" key="3">
    <source>
        <dbReference type="EMBL" id="CAF1265983.1"/>
    </source>
</evidence>
<evidence type="ECO:0000313" key="6">
    <source>
        <dbReference type="Proteomes" id="UP000663882"/>
    </source>
</evidence>
<dbReference type="Proteomes" id="UP000663874">
    <property type="component" value="Unassembled WGS sequence"/>
</dbReference>
<dbReference type="PANTHER" id="PTHR14859:SF0">
    <property type="entry name" value="ENDONUCLEASE_EXONUCLEASE_PHOSPHATASE FAMILY PROTEIN, EXPRESSED"/>
    <property type="match status" value="1"/>
</dbReference>
<reference evidence="3" key="1">
    <citation type="submission" date="2021-02" db="EMBL/GenBank/DDBJ databases">
        <authorList>
            <person name="Nowell W R."/>
        </authorList>
    </citation>
    <scope>NUCLEOTIDE SEQUENCE</scope>
</reference>
<dbReference type="Proteomes" id="UP000663882">
    <property type="component" value="Unassembled WGS sequence"/>
</dbReference>
<dbReference type="EMBL" id="CAJNOU010001728">
    <property type="protein sequence ID" value="CAF1245030.1"/>
    <property type="molecule type" value="Genomic_DNA"/>
</dbReference>
<feature type="domain" description="Endonuclease/exonuclease/phosphatase" evidence="1">
    <location>
        <begin position="7"/>
        <end position="227"/>
    </location>
</feature>
<dbReference type="EMBL" id="CAJOAX010009637">
    <property type="protein sequence ID" value="CAF4060053.1"/>
    <property type="molecule type" value="Genomic_DNA"/>
</dbReference>
<protein>
    <recommendedName>
        <fullName evidence="1">Endonuclease/exonuclease/phosphatase domain-containing protein</fullName>
    </recommendedName>
</protein>
<evidence type="ECO:0000313" key="2">
    <source>
        <dbReference type="EMBL" id="CAF1245030.1"/>
    </source>
</evidence>